<proteinExistence type="predicted"/>
<accession>A0A8S5U7C2</accession>
<reference evidence="1" key="1">
    <citation type="journal article" date="2021" name="Proc. Natl. Acad. Sci. U.S.A.">
        <title>A Catalog of Tens of Thousands of Viruses from Human Metagenomes Reveals Hidden Associations with Chronic Diseases.</title>
        <authorList>
            <person name="Tisza M.J."/>
            <person name="Buck C.B."/>
        </authorList>
    </citation>
    <scope>NUCLEOTIDE SEQUENCE</scope>
    <source>
        <strain evidence="1">CtsNY46</strain>
    </source>
</reference>
<protein>
    <submittedName>
        <fullName evidence="1">Uncharacterized protein</fullName>
    </submittedName>
</protein>
<organism evidence="1">
    <name type="scientific">Myoviridae sp. ctsNY46</name>
    <dbReference type="NCBI Taxonomy" id="2825192"/>
    <lineage>
        <taxon>Viruses</taxon>
        <taxon>Duplodnaviria</taxon>
        <taxon>Heunggongvirae</taxon>
        <taxon>Uroviricota</taxon>
        <taxon>Caudoviricetes</taxon>
    </lineage>
</organism>
<evidence type="ECO:0000313" key="1">
    <source>
        <dbReference type="EMBL" id="DAF90385.1"/>
    </source>
</evidence>
<name>A0A8S5U7C2_9CAUD</name>
<sequence length="73" mass="8103">MTVTDLKQQFVDHLASMDKNKMSMTDLSLYSSILHTLIDTERPDFSASCMEVLKNIYASKAGVCAEKEDANNG</sequence>
<dbReference type="EMBL" id="BK016028">
    <property type="protein sequence ID" value="DAF90385.1"/>
    <property type="molecule type" value="Genomic_DNA"/>
</dbReference>